<accession>A0AAD7BSB9</accession>
<dbReference type="InterPro" id="IPR014001">
    <property type="entry name" value="Helicase_ATP-bd"/>
</dbReference>
<feature type="domain" description="Helicase ATP-binding" evidence="2">
    <location>
        <begin position="38"/>
        <end position="221"/>
    </location>
</feature>
<dbReference type="GO" id="GO:0003676">
    <property type="term" value="F:nucleic acid binding"/>
    <property type="evidence" value="ECO:0007669"/>
    <property type="project" value="InterPro"/>
</dbReference>
<dbReference type="AlphaFoldDB" id="A0AAD7BSB9"/>
<gene>
    <name evidence="3" type="ORF">B0H17DRAFT_962969</name>
</gene>
<dbReference type="GO" id="GO:0005694">
    <property type="term" value="C:chromosome"/>
    <property type="evidence" value="ECO:0007669"/>
    <property type="project" value="TreeGrafter"/>
</dbReference>
<dbReference type="GO" id="GO:0043138">
    <property type="term" value="F:3'-5' DNA helicase activity"/>
    <property type="evidence" value="ECO:0007669"/>
    <property type="project" value="TreeGrafter"/>
</dbReference>
<dbReference type="GO" id="GO:0009378">
    <property type="term" value="F:four-way junction helicase activity"/>
    <property type="evidence" value="ECO:0007669"/>
    <property type="project" value="TreeGrafter"/>
</dbReference>
<name>A0AAD7BSB9_MYCRO</name>
<evidence type="ECO:0000313" key="3">
    <source>
        <dbReference type="EMBL" id="KAJ7629142.1"/>
    </source>
</evidence>
<protein>
    <submittedName>
        <fullName evidence="3">P-loop containing nucleoside triphosphate hydrolase protein</fullName>
    </submittedName>
</protein>
<dbReference type="GO" id="GO:0016787">
    <property type="term" value="F:hydrolase activity"/>
    <property type="evidence" value="ECO:0007669"/>
    <property type="project" value="UniProtKB-KW"/>
</dbReference>
<dbReference type="GO" id="GO:0005524">
    <property type="term" value="F:ATP binding"/>
    <property type="evidence" value="ECO:0007669"/>
    <property type="project" value="InterPro"/>
</dbReference>
<dbReference type="GO" id="GO:0000724">
    <property type="term" value="P:double-strand break repair via homologous recombination"/>
    <property type="evidence" value="ECO:0007669"/>
    <property type="project" value="TreeGrafter"/>
</dbReference>
<comment type="similarity">
    <text evidence="1">Belongs to the helicase family. RecQ subfamily.</text>
</comment>
<sequence length="340" mass="37968">MPFKPLVDLDPEKLEKASKLLCELFSVPSLRVYQTEVGQNVLKGISTFLDIPTGGGKTLAFWFPLFYYWEPGNTDMDCQKTILVVGPLTALMQSQALSLAERGVPAVAITANSENPDQLLKDVGENKYRIVLVSPEMATSTKFHETVLSDKAFADNIICLDIDEGHCISEWGNDDFRPEFSNLRVLLARLPSGLPIVIGSATMPRDVMLDILAKLRLRNDCARVSVSNAKMNVALSVRILQHPQDTFADLITLFPQDPAVPEDFPQTLIYADGRMVVEKIQDLLRRNTPEEISDKSFEFYHRFIAEDQKLSIQNRIEDGTLRAVPTTDALGMVSPLLPYP</sequence>
<dbReference type="Pfam" id="PF00270">
    <property type="entry name" value="DEAD"/>
    <property type="match status" value="1"/>
</dbReference>
<keyword evidence="4" id="KW-1185">Reference proteome</keyword>
<dbReference type="PANTHER" id="PTHR13710:SF154">
    <property type="entry name" value="RECQ HELICASE, PUTATIVE (AFU_ORTHOLOGUE AFUA_6G14720)-RELATED"/>
    <property type="match status" value="1"/>
</dbReference>
<comment type="caution">
    <text evidence="3">The sequence shown here is derived from an EMBL/GenBank/DDBJ whole genome shotgun (WGS) entry which is preliminary data.</text>
</comment>
<dbReference type="Gene3D" id="3.40.50.300">
    <property type="entry name" value="P-loop containing nucleotide triphosphate hydrolases"/>
    <property type="match status" value="1"/>
</dbReference>
<organism evidence="3 4">
    <name type="scientific">Mycena rosella</name>
    <name type="common">Pink bonnet</name>
    <name type="synonym">Agaricus rosellus</name>
    <dbReference type="NCBI Taxonomy" id="1033263"/>
    <lineage>
        <taxon>Eukaryota</taxon>
        <taxon>Fungi</taxon>
        <taxon>Dikarya</taxon>
        <taxon>Basidiomycota</taxon>
        <taxon>Agaricomycotina</taxon>
        <taxon>Agaricomycetes</taxon>
        <taxon>Agaricomycetidae</taxon>
        <taxon>Agaricales</taxon>
        <taxon>Marasmiineae</taxon>
        <taxon>Mycenaceae</taxon>
        <taxon>Mycena</taxon>
    </lineage>
</organism>
<dbReference type="EMBL" id="JARKIE010000550">
    <property type="protein sequence ID" value="KAJ7629142.1"/>
    <property type="molecule type" value="Genomic_DNA"/>
</dbReference>
<reference evidence="3" key="1">
    <citation type="submission" date="2023-03" db="EMBL/GenBank/DDBJ databases">
        <title>Massive genome expansion in bonnet fungi (Mycena s.s.) driven by repeated elements and novel gene families across ecological guilds.</title>
        <authorList>
            <consortium name="Lawrence Berkeley National Laboratory"/>
            <person name="Harder C.B."/>
            <person name="Miyauchi S."/>
            <person name="Viragh M."/>
            <person name="Kuo A."/>
            <person name="Thoen E."/>
            <person name="Andreopoulos B."/>
            <person name="Lu D."/>
            <person name="Skrede I."/>
            <person name="Drula E."/>
            <person name="Henrissat B."/>
            <person name="Morin E."/>
            <person name="Kohler A."/>
            <person name="Barry K."/>
            <person name="LaButti K."/>
            <person name="Morin E."/>
            <person name="Salamov A."/>
            <person name="Lipzen A."/>
            <person name="Mereny Z."/>
            <person name="Hegedus B."/>
            <person name="Baldrian P."/>
            <person name="Stursova M."/>
            <person name="Weitz H."/>
            <person name="Taylor A."/>
            <person name="Grigoriev I.V."/>
            <person name="Nagy L.G."/>
            <person name="Martin F."/>
            <person name="Kauserud H."/>
        </authorList>
    </citation>
    <scope>NUCLEOTIDE SEQUENCE</scope>
    <source>
        <strain evidence="3">CBHHK067</strain>
    </source>
</reference>
<proteinExistence type="inferred from homology"/>
<dbReference type="GO" id="GO:0005737">
    <property type="term" value="C:cytoplasm"/>
    <property type="evidence" value="ECO:0007669"/>
    <property type="project" value="TreeGrafter"/>
</dbReference>
<evidence type="ECO:0000259" key="2">
    <source>
        <dbReference type="PROSITE" id="PS51192"/>
    </source>
</evidence>
<evidence type="ECO:0000313" key="4">
    <source>
        <dbReference type="Proteomes" id="UP001221757"/>
    </source>
</evidence>
<evidence type="ECO:0000256" key="1">
    <source>
        <dbReference type="ARBA" id="ARBA00005446"/>
    </source>
</evidence>
<dbReference type="SMART" id="SM00487">
    <property type="entry name" value="DEXDc"/>
    <property type="match status" value="1"/>
</dbReference>
<dbReference type="PROSITE" id="PS51192">
    <property type="entry name" value="HELICASE_ATP_BIND_1"/>
    <property type="match status" value="1"/>
</dbReference>
<dbReference type="InterPro" id="IPR011545">
    <property type="entry name" value="DEAD/DEAH_box_helicase_dom"/>
</dbReference>
<dbReference type="SUPFAM" id="SSF52540">
    <property type="entry name" value="P-loop containing nucleoside triphosphate hydrolases"/>
    <property type="match status" value="2"/>
</dbReference>
<dbReference type="PANTHER" id="PTHR13710">
    <property type="entry name" value="DNA HELICASE RECQ FAMILY MEMBER"/>
    <property type="match status" value="1"/>
</dbReference>
<dbReference type="Proteomes" id="UP001221757">
    <property type="component" value="Unassembled WGS sequence"/>
</dbReference>
<dbReference type="InterPro" id="IPR027417">
    <property type="entry name" value="P-loop_NTPase"/>
</dbReference>
<keyword evidence="3" id="KW-0378">Hydrolase</keyword>